<organism evidence="2 3">
    <name type="scientific">Streptomyces durbertensis</name>
    <dbReference type="NCBI Taxonomy" id="2448886"/>
    <lineage>
        <taxon>Bacteria</taxon>
        <taxon>Bacillati</taxon>
        <taxon>Actinomycetota</taxon>
        <taxon>Actinomycetes</taxon>
        <taxon>Kitasatosporales</taxon>
        <taxon>Streptomycetaceae</taxon>
        <taxon>Streptomyces</taxon>
    </lineage>
</organism>
<keyword evidence="1" id="KW-1133">Transmembrane helix</keyword>
<name>A0ABR6EPI9_9ACTN</name>
<dbReference type="Proteomes" id="UP000766698">
    <property type="component" value="Unassembled WGS sequence"/>
</dbReference>
<sequence>MTWDERDRLVLRRPIREQRRRTRLACVLWCVGLLVVVALWREVPTGYRLALLALCAPLVFLLANLAGRVALLVVPLLAPLTGLVAAVGLLPARDDAVLRLTGEVAEVRVVEDGLRFVDG</sequence>
<evidence type="ECO:0000256" key="1">
    <source>
        <dbReference type="SAM" id="Phobius"/>
    </source>
</evidence>
<accession>A0ABR6EPI9</accession>
<evidence type="ECO:0008006" key="4">
    <source>
        <dbReference type="Google" id="ProtNLM"/>
    </source>
</evidence>
<reference evidence="3" key="1">
    <citation type="journal article" date="2020" name="Syst. Appl. Microbiol.">
        <title>Streptomyces alkaliterrae sp. nov., isolated from an alkaline soil, and emended descriptions of Streptomyces alkaliphilus, Streptomyces calidiresistens and Streptomyces durbertensis.</title>
        <authorList>
            <person name="Swiecimska M."/>
            <person name="Golinska P."/>
            <person name="Nouioui I."/>
            <person name="Wypij M."/>
            <person name="Rai M."/>
            <person name="Sangal V."/>
            <person name="Goodfellow M."/>
        </authorList>
    </citation>
    <scope>NUCLEOTIDE SEQUENCE [LARGE SCALE GENOMIC DNA]</scope>
    <source>
        <strain evidence="3">DSM 104538</strain>
    </source>
</reference>
<protein>
    <recommendedName>
        <fullName evidence="4">Integral membrane protein</fullName>
    </recommendedName>
</protein>
<keyword evidence="1" id="KW-0812">Transmembrane</keyword>
<dbReference type="EMBL" id="WMLF01000885">
    <property type="protein sequence ID" value="MBB1247254.1"/>
    <property type="molecule type" value="Genomic_DNA"/>
</dbReference>
<feature type="transmembrane region" description="Helical" evidence="1">
    <location>
        <begin position="70"/>
        <end position="90"/>
    </location>
</feature>
<proteinExistence type="predicted"/>
<feature type="transmembrane region" description="Helical" evidence="1">
    <location>
        <begin position="46"/>
        <end position="63"/>
    </location>
</feature>
<dbReference type="RefSeq" id="WP_182858426.1">
    <property type="nucleotide sequence ID" value="NZ_WMLF01000885.1"/>
</dbReference>
<feature type="transmembrane region" description="Helical" evidence="1">
    <location>
        <begin position="21"/>
        <end position="40"/>
    </location>
</feature>
<evidence type="ECO:0000313" key="3">
    <source>
        <dbReference type="Proteomes" id="UP000766698"/>
    </source>
</evidence>
<feature type="non-terminal residue" evidence="2">
    <location>
        <position position="119"/>
    </location>
</feature>
<comment type="caution">
    <text evidence="2">The sequence shown here is derived from an EMBL/GenBank/DDBJ whole genome shotgun (WGS) entry which is preliminary data.</text>
</comment>
<gene>
    <name evidence="2" type="ORF">GL263_27465</name>
</gene>
<evidence type="ECO:0000313" key="2">
    <source>
        <dbReference type="EMBL" id="MBB1247254.1"/>
    </source>
</evidence>
<keyword evidence="1" id="KW-0472">Membrane</keyword>
<keyword evidence="3" id="KW-1185">Reference proteome</keyword>